<name>A0A0D2ACS1_EXOME</name>
<dbReference type="PANTHER" id="PTHR28154:SF1">
    <property type="entry name" value="CELL WALL SYNTHESIS PROTEIN KNH1-RELATED"/>
    <property type="match status" value="1"/>
</dbReference>
<dbReference type="PANTHER" id="PTHR28154">
    <property type="entry name" value="CELL WALL SYNTHESIS PROTEIN KNH1-RELATED"/>
    <property type="match status" value="1"/>
</dbReference>
<sequence length="263" mass="27460">MILRNASLLTALLASYTLADVAILSPKPGDTITGLSLDIEWEDSGKAPALKDLASFQVFLCAGGNTDANYIQLATLVQAGDFADASTVRVPLTAGWGGDDKNAYFLKFISAATGGTVINYSDRFTLASMTGTFPASVQAGLRTVTGTAGPVDVNNVQAAAAPAPAVPSAGAEEYNVPYTLQSGSIRYAPMPTKAGTKITAKNPKMQFPTSAYTVYKKVAGPPDAESTLTAPETYTVKSVEPTIPPAAMPADGNAQKFLNRWRD</sequence>
<dbReference type="InterPro" id="IPR045328">
    <property type="entry name" value="Kre9/Knh1"/>
</dbReference>
<dbReference type="Pfam" id="PF05390">
    <property type="entry name" value="Kre9_KNH1_C"/>
    <property type="match status" value="1"/>
</dbReference>
<protein>
    <submittedName>
        <fullName evidence="6">Uncharacterized protein</fullName>
    </submittedName>
</protein>
<proteinExistence type="predicted"/>
<dbReference type="Pfam" id="PF10342">
    <property type="entry name" value="Kre9_KNH"/>
    <property type="match status" value="1"/>
</dbReference>
<dbReference type="STRING" id="212818.A0A0D2ACS1"/>
<dbReference type="OrthoDB" id="2432613at2759"/>
<dbReference type="RefSeq" id="XP_016228327.1">
    <property type="nucleotide sequence ID" value="XM_016364678.1"/>
</dbReference>
<organism evidence="6 7">
    <name type="scientific">Exophiala mesophila</name>
    <name type="common">Black yeast-like fungus</name>
    <dbReference type="NCBI Taxonomy" id="212818"/>
    <lineage>
        <taxon>Eukaryota</taxon>
        <taxon>Fungi</taxon>
        <taxon>Dikarya</taxon>
        <taxon>Ascomycota</taxon>
        <taxon>Pezizomycotina</taxon>
        <taxon>Eurotiomycetes</taxon>
        <taxon>Chaetothyriomycetidae</taxon>
        <taxon>Chaetothyriales</taxon>
        <taxon>Herpotrichiellaceae</taxon>
        <taxon>Exophiala</taxon>
    </lineage>
</organism>
<evidence type="ECO:0000313" key="7">
    <source>
        <dbReference type="Proteomes" id="UP000054302"/>
    </source>
</evidence>
<reference evidence="6 7" key="1">
    <citation type="submission" date="2015-01" db="EMBL/GenBank/DDBJ databases">
        <title>The Genome Sequence of Exophiala mesophila CBS40295.</title>
        <authorList>
            <consortium name="The Broad Institute Genomics Platform"/>
            <person name="Cuomo C."/>
            <person name="de Hoog S."/>
            <person name="Gorbushina A."/>
            <person name="Stielow B."/>
            <person name="Teixiera M."/>
            <person name="Abouelleil A."/>
            <person name="Chapman S.B."/>
            <person name="Priest M."/>
            <person name="Young S.K."/>
            <person name="Wortman J."/>
            <person name="Nusbaum C."/>
            <person name="Birren B."/>
        </authorList>
    </citation>
    <scope>NUCLEOTIDE SEQUENCE [LARGE SCALE GENOMIC DNA]</scope>
    <source>
        <strain evidence="6 7">CBS 40295</strain>
    </source>
</reference>
<dbReference type="InterPro" id="IPR018466">
    <property type="entry name" value="Kre9/Knh1-like_N"/>
</dbReference>
<feature type="domain" description="Yeast cell wall synthesis Kre9/Knh1 C-terminal" evidence="4">
    <location>
        <begin position="172"/>
        <end position="253"/>
    </location>
</feature>
<feature type="signal peptide" evidence="3">
    <location>
        <begin position="1"/>
        <end position="19"/>
    </location>
</feature>
<evidence type="ECO:0000256" key="2">
    <source>
        <dbReference type="SAM" id="MobiDB-lite"/>
    </source>
</evidence>
<dbReference type="EMBL" id="KN847520">
    <property type="protein sequence ID" value="KIV96753.1"/>
    <property type="molecule type" value="Genomic_DNA"/>
</dbReference>
<dbReference type="GO" id="GO:0006078">
    <property type="term" value="P:(1-&gt;6)-beta-D-glucan biosynthetic process"/>
    <property type="evidence" value="ECO:0007669"/>
    <property type="project" value="InterPro"/>
</dbReference>
<evidence type="ECO:0000313" key="6">
    <source>
        <dbReference type="EMBL" id="KIV96753.1"/>
    </source>
</evidence>
<feature type="region of interest" description="Disordered" evidence="2">
    <location>
        <begin position="244"/>
        <end position="263"/>
    </location>
</feature>
<keyword evidence="1 3" id="KW-0732">Signal</keyword>
<accession>A0A0D2ACS1</accession>
<feature type="chain" id="PRO_5002238313" evidence="3">
    <location>
        <begin position="20"/>
        <end position="263"/>
    </location>
</feature>
<dbReference type="VEuPathDB" id="FungiDB:PV10_00575"/>
<evidence type="ECO:0000256" key="1">
    <source>
        <dbReference type="ARBA" id="ARBA00022729"/>
    </source>
</evidence>
<dbReference type="GO" id="GO:0042546">
    <property type="term" value="P:cell wall biogenesis"/>
    <property type="evidence" value="ECO:0007669"/>
    <property type="project" value="InterPro"/>
</dbReference>
<keyword evidence="7" id="KW-1185">Reference proteome</keyword>
<dbReference type="GeneID" id="27318420"/>
<evidence type="ECO:0000259" key="4">
    <source>
        <dbReference type="Pfam" id="PF05390"/>
    </source>
</evidence>
<dbReference type="InterPro" id="IPR008659">
    <property type="entry name" value="Kre9/Knh1_C"/>
</dbReference>
<dbReference type="GO" id="GO:0031505">
    <property type="term" value="P:fungal-type cell wall organization"/>
    <property type="evidence" value="ECO:0007669"/>
    <property type="project" value="TreeGrafter"/>
</dbReference>
<dbReference type="HOGENOM" id="CLU_063732_0_0_1"/>
<dbReference type="AlphaFoldDB" id="A0A0D2ACS1"/>
<dbReference type="GO" id="GO:0005576">
    <property type="term" value="C:extracellular region"/>
    <property type="evidence" value="ECO:0007669"/>
    <property type="project" value="TreeGrafter"/>
</dbReference>
<gene>
    <name evidence="6" type="ORF">PV10_00575</name>
</gene>
<evidence type="ECO:0000259" key="5">
    <source>
        <dbReference type="Pfam" id="PF10342"/>
    </source>
</evidence>
<feature type="domain" description="Yeast cell wall synthesis Kre9/Knh1-like N-terminal" evidence="5">
    <location>
        <begin position="25"/>
        <end position="126"/>
    </location>
</feature>
<dbReference type="Proteomes" id="UP000054302">
    <property type="component" value="Unassembled WGS sequence"/>
</dbReference>
<dbReference type="OMA" id="PEAFAIN"/>
<evidence type="ECO:0000256" key="3">
    <source>
        <dbReference type="SAM" id="SignalP"/>
    </source>
</evidence>